<evidence type="ECO:0000313" key="2">
    <source>
        <dbReference type="Proteomes" id="UP000735302"/>
    </source>
</evidence>
<dbReference type="EMBL" id="BLXT01001350">
    <property type="protein sequence ID" value="GFN85012.1"/>
    <property type="molecule type" value="Genomic_DNA"/>
</dbReference>
<accession>A0AAV3YRU4</accession>
<sequence length="83" mass="9257">MIYLLPIRDAKSLPKVSSFNNANLQKILKEFGLHYPYTDGALLKTYSTKLTERGLLVRRKTMKNGHIRGPDGMANGVSDCSMA</sequence>
<name>A0AAV3YRU4_9GAST</name>
<protein>
    <submittedName>
        <fullName evidence="1">Linear gramicidin synthase subunit d-like</fullName>
    </submittedName>
</protein>
<dbReference type="AlphaFoldDB" id="A0AAV3YRU4"/>
<proteinExistence type="predicted"/>
<gene>
    <name evidence="1" type="ORF">PoB_001151800</name>
</gene>
<evidence type="ECO:0000313" key="1">
    <source>
        <dbReference type="EMBL" id="GFN85012.1"/>
    </source>
</evidence>
<comment type="caution">
    <text evidence="1">The sequence shown here is derived from an EMBL/GenBank/DDBJ whole genome shotgun (WGS) entry which is preliminary data.</text>
</comment>
<reference evidence="1 2" key="1">
    <citation type="journal article" date="2021" name="Elife">
        <title>Chloroplast acquisition without the gene transfer in kleptoplastic sea slugs, Plakobranchus ocellatus.</title>
        <authorList>
            <person name="Maeda T."/>
            <person name="Takahashi S."/>
            <person name="Yoshida T."/>
            <person name="Shimamura S."/>
            <person name="Takaki Y."/>
            <person name="Nagai Y."/>
            <person name="Toyoda A."/>
            <person name="Suzuki Y."/>
            <person name="Arimoto A."/>
            <person name="Ishii H."/>
            <person name="Satoh N."/>
            <person name="Nishiyama T."/>
            <person name="Hasebe M."/>
            <person name="Maruyama T."/>
            <person name="Minagawa J."/>
            <person name="Obokata J."/>
            <person name="Shigenobu S."/>
        </authorList>
    </citation>
    <scope>NUCLEOTIDE SEQUENCE [LARGE SCALE GENOMIC DNA]</scope>
</reference>
<keyword evidence="2" id="KW-1185">Reference proteome</keyword>
<organism evidence="1 2">
    <name type="scientific">Plakobranchus ocellatus</name>
    <dbReference type="NCBI Taxonomy" id="259542"/>
    <lineage>
        <taxon>Eukaryota</taxon>
        <taxon>Metazoa</taxon>
        <taxon>Spiralia</taxon>
        <taxon>Lophotrochozoa</taxon>
        <taxon>Mollusca</taxon>
        <taxon>Gastropoda</taxon>
        <taxon>Heterobranchia</taxon>
        <taxon>Euthyneura</taxon>
        <taxon>Panpulmonata</taxon>
        <taxon>Sacoglossa</taxon>
        <taxon>Placobranchoidea</taxon>
        <taxon>Plakobranchidae</taxon>
        <taxon>Plakobranchus</taxon>
    </lineage>
</organism>
<dbReference type="Proteomes" id="UP000735302">
    <property type="component" value="Unassembled WGS sequence"/>
</dbReference>